<dbReference type="AlphaFoldDB" id="A0A1I2TFE5"/>
<proteinExistence type="predicted"/>
<feature type="chain" id="PRO_5011670161" evidence="1">
    <location>
        <begin position="22"/>
        <end position="603"/>
    </location>
</feature>
<dbReference type="Gene3D" id="1.25.40.10">
    <property type="entry name" value="Tetratricopeptide repeat domain"/>
    <property type="match status" value="3"/>
</dbReference>
<dbReference type="STRING" id="414048.SAMN04489864_101383"/>
<dbReference type="Proteomes" id="UP000199666">
    <property type="component" value="Unassembled WGS sequence"/>
</dbReference>
<organism evidence="2 3">
    <name type="scientific">Pedobacter insulae</name>
    <dbReference type="NCBI Taxonomy" id="414048"/>
    <lineage>
        <taxon>Bacteria</taxon>
        <taxon>Pseudomonadati</taxon>
        <taxon>Bacteroidota</taxon>
        <taxon>Sphingobacteriia</taxon>
        <taxon>Sphingobacteriales</taxon>
        <taxon>Sphingobacteriaceae</taxon>
        <taxon>Pedobacter</taxon>
    </lineage>
</organism>
<dbReference type="RefSeq" id="WP_245768005.1">
    <property type="nucleotide sequence ID" value="NZ_FOPP01000001.1"/>
</dbReference>
<dbReference type="EMBL" id="FOPP01000001">
    <property type="protein sequence ID" value="SFG63653.1"/>
    <property type="molecule type" value="Genomic_DNA"/>
</dbReference>
<gene>
    <name evidence="2" type="ORF">SAMN04489864_101383</name>
</gene>
<accession>A0A1I2TFE5</accession>
<reference evidence="2 3" key="1">
    <citation type="submission" date="2016-10" db="EMBL/GenBank/DDBJ databases">
        <authorList>
            <person name="de Groot N.N."/>
        </authorList>
    </citation>
    <scope>NUCLEOTIDE SEQUENCE [LARGE SCALE GENOMIC DNA]</scope>
    <source>
        <strain evidence="2 3">DSM 18684</strain>
    </source>
</reference>
<keyword evidence="3" id="KW-1185">Reference proteome</keyword>
<dbReference type="Pfam" id="PF13174">
    <property type="entry name" value="TPR_6"/>
    <property type="match status" value="1"/>
</dbReference>
<dbReference type="InterPro" id="IPR019734">
    <property type="entry name" value="TPR_rpt"/>
</dbReference>
<sequence>MLLKKLSLFILFSFSFFFLQAQDRANEALAFQYYQQAEYEKAAVLLEKLFNETKDDNYFELYFTSLIKIKKYAEAENIIKKLIPQSPLKTQYPIALGRVYLESGRTAEANKIFLDVISKVQKNEFSIRELANHFYRFEAYDMSISTFLQGRKLLNDDQAFIYELISIYRFKKNKIKLIEEYITVLSTTPQLLPQAQNAFSSVFESNSDYQLLQTALLKKIQKEPDTEVFNQLFIWQFLQQQQYDMALRQLIAQDKRIKDEGALLFNTANTFIANEAYSTAIKAYEYILTKGKENPYYLPARIHLVNTRFQLAINGKYETQEISLLADQYKSILEEYGKNSQTLFALQRWAYLQAYYLNDIKKAEAALEECLTIPGIASMDIGRIKLELGDTYILTQQPWEAVLTYEQVAKQFENQPIGNDAKFRSTRLAFYQGDFNYAKSQADVLKASTSQLIANDALNLSLLISDNLQAKNDSLALLMYAKAEMIQFKNRPELALSKLDSIPLLYPNNSLADDILMAKAKIFLKTSEWAKAVEVLKDLIDSHNDSIWIDDALFTLADLYEKKLDDVAQAKILYQKLMSNYPGSMFNAEARKRFRNLRGDNLG</sequence>
<dbReference type="SUPFAM" id="SSF48452">
    <property type="entry name" value="TPR-like"/>
    <property type="match status" value="3"/>
</dbReference>
<evidence type="ECO:0000313" key="2">
    <source>
        <dbReference type="EMBL" id="SFG63653.1"/>
    </source>
</evidence>
<feature type="signal peptide" evidence="1">
    <location>
        <begin position="1"/>
        <end position="21"/>
    </location>
</feature>
<name>A0A1I2TFE5_9SPHI</name>
<evidence type="ECO:0000256" key="1">
    <source>
        <dbReference type="SAM" id="SignalP"/>
    </source>
</evidence>
<dbReference type="InterPro" id="IPR011990">
    <property type="entry name" value="TPR-like_helical_dom_sf"/>
</dbReference>
<evidence type="ECO:0000313" key="3">
    <source>
        <dbReference type="Proteomes" id="UP000199666"/>
    </source>
</evidence>
<keyword evidence="1" id="KW-0732">Signal</keyword>
<protein>
    <submittedName>
        <fullName evidence="2">Tetratricopeptide repeat-containing protein</fullName>
    </submittedName>
</protein>